<evidence type="ECO:0000256" key="3">
    <source>
        <dbReference type="ARBA" id="ARBA00023242"/>
    </source>
</evidence>
<evidence type="ECO:0000256" key="4">
    <source>
        <dbReference type="PIRNR" id="PIRNR003352"/>
    </source>
</evidence>
<dbReference type="GO" id="GO:0030687">
    <property type="term" value="C:preribosome, large subunit precursor"/>
    <property type="evidence" value="ECO:0007669"/>
    <property type="project" value="TreeGrafter"/>
</dbReference>
<evidence type="ECO:0000256" key="5">
    <source>
        <dbReference type="SAM" id="MobiDB-lite"/>
    </source>
</evidence>
<keyword evidence="8" id="KW-1185">Reference proteome</keyword>
<organism evidence="7 8">
    <name type="scientific">Chlorella ohadii</name>
    <dbReference type="NCBI Taxonomy" id="2649997"/>
    <lineage>
        <taxon>Eukaryota</taxon>
        <taxon>Viridiplantae</taxon>
        <taxon>Chlorophyta</taxon>
        <taxon>core chlorophytes</taxon>
        <taxon>Trebouxiophyceae</taxon>
        <taxon>Chlorellales</taxon>
        <taxon>Chlorellaceae</taxon>
        <taxon>Chlorella clade</taxon>
        <taxon>Chlorella</taxon>
    </lineage>
</organism>
<reference evidence="7" key="1">
    <citation type="submission" date="2020-11" db="EMBL/GenBank/DDBJ databases">
        <title>Chlorella ohadii genome sequencing and assembly.</title>
        <authorList>
            <person name="Murik O."/>
            <person name="Treves H."/>
            <person name="Kedem I."/>
            <person name="Shotland Y."/>
            <person name="Kaplan A."/>
        </authorList>
    </citation>
    <scope>NUCLEOTIDE SEQUENCE</scope>
    <source>
        <strain evidence="7">1</strain>
    </source>
</reference>
<dbReference type="GO" id="GO:0000470">
    <property type="term" value="P:maturation of LSU-rRNA"/>
    <property type="evidence" value="ECO:0007669"/>
    <property type="project" value="TreeGrafter"/>
</dbReference>
<dbReference type="AlphaFoldDB" id="A0AAD5H1P9"/>
<feature type="compositionally biased region" description="Low complexity" evidence="5">
    <location>
        <begin position="317"/>
        <end position="335"/>
    </location>
</feature>
<dbReference type="PIRSF" id="PIRSF003352">
    <property type="entry name" value="MAK16"/>
    <property type="match status" value="1"/>
</dbReference>
<comment type="caution">
    <text evidence="7">The sequence shown here is derived from an EMBL/GenBank/DDBJ whole genome shotgun (WGS) entry which is preliminary data.</text>
</comment>
<evidence type="ECO:0000313" key="7">
    <source>
        <dbReference type="EMBL" id="KAI7837873.1"/>
    </source>
</evidence>
<comment type="similarity">
    <text evidence="2 4">Belongs to the MAK16 family.</text>
</comment>
<dbReference type="Gene3D" id="3.30.390.110">
    <property type="match status" value="1"/>
</dbReference>
<feature type="region of interest" description="Disordered" evidence="5">
    <location>
        <begin position="196"/>
        <end position="359"/>
    </location>
</feature>
<accession>A0AAD5H1P9</accession>
<evidence type="ECO:0000256" key="2">
    <source>
        <dbReference type="ARBA" id="ARBA00005514"/>
    </source>
</evidence>
<protein>
    <recommendedName>
        <fullName evidence="4">Protein MAK16 homolog</fullName>
    </recommendedName>
</protein>
<dbReference type="InterPro" id="IPR029004">
    <property type="entry name" value="Ribosomal_eL28/Mak16"/>
</dbReference>
<feature type="compositionally biased region" description="Acidic residues" evidence="5">
    <location>
        <begin position="196"/>
        <end position="279"/>
    </location>
</feature>
<feature type="domain" description="Ribosomal eL28/Mak16" evidence="6">
    <location>
        <begin position="6"/>
        <end position="118"/>
    </location>
</feature>
<evidence type="ECO:0000259" key="6">
    <source>
        <dbReference type="Pfam" id="PF01778"/>
    </source>
</evidence>
<dbReference type="InterPro" id="IPR006958">
    <property type="entry name" value="Mak16"/>
</dbReference>
<proteinExistence type="inferred from homology"/>
<dbReference type="Pfam" id="PF01778">
    <property type="entry name" value="Ribosomal_L28e"/>
    <property type="match status" value="1"/>
</dbReference>
<evidence type="ECO:0000313" key="8">
    <source>
        <dbReference type="Proteomes" id="UP001205105"/>
    </source>
</evidence>
<dbReference type="Proteomes" id="UP001205105">
    <property type="component" value="Unassembled WGS sequence"/>
</dbReference>
<dbReference type="PANTHER" id="PTHR23405">
    <property type="entry name" value="MAINTENANCE OF KILLER 16 MAK16 PROTEIN-RELATED"/>
    <property type="match status" value="1"/>
</dbReference>
<dbReference type="GO" id="GO:0000460">
    <property type="term" value="P:maturation of 5.8S rRNA"/>
    <property type="evidence" value="ECO:0007669"/>
    <property type="project" value="TreeGrafter"/>
</dbReference>
<sequence>MQHDEVIWQVIMHGHCSFRAKTKTQNFCRNEYNVTGQCNRSSCPLANSRYATIREEGGRCYLYMKTIERAHTPKNLWQKIRLKRQYAKALEQLDEHLAYWPKFLVHKNKQRLTKITQYLIRMRRLQLKTRPKLVTMPARKEKQLKRKEAKAEVAAQLETAIEKELLARLQSGTYGDIYNFPQRQYEKALAQEEVVDADAEAAEEDQIEAEAEMEEEVEEYVEGDEDEDEDEEEDEEEIEYLDEDELGFDPNAEDMEDWSDDEEYSGSDDEEFGDSDLEEPGPSGRGGGAPAAAAAGGDSEDEGAAAVAGRGAKRKGAAAAAAAAGGKGKAAAAAPKRWRGRVEIEYEEEREDERQRARR</sequence>
<dbReference type="PANTHER" id="PTHR23405:SF4">
    <property type="entry name" value="PROTEIN MAK16 HOMOLOG"/>
    <property type="match status" value="1"/>
</dbReference>
<dbReference type="Pfam" id="PF04874">
    <property type="entry name" value="Mak16"/>
    <property type="match status" value="1"/>
</dbReference>
<name>A0AAD5H1P9_9CHLO</name>
<dbReference type="FunFam" id="3.30.390.110:FF:000001">
    <property type="entry name" value="Protein MAK16 homolog"/>
    <property type="match status" value="1"/>
</dbReference>
<dbReference type="GO" id="GO:0005730">
    <property type="term" value="C:nucleolus"/>
    <property type="evidence" value="ECO:0007669"/>
    <property type="project" value="UniProtKB-UniRule"/>
</dbReference>
<comment type="subcellular location">
    <subcellularLocation>
        <location evidence="1">Nucleus</location>
    </subcellularLocation>
</comment>
<keyword evidence="3 4" id="KW-0539">Nucleus</keyword>
<dbReference type="EMBL" id="JADXDR010000142">
    <property type="protein sequence ID" value="KAI7837873.1"/>
    <property type="molecule type" value="Genomic_DNA"/>
</dbReference>
<gene>
    <name evidence="7" type="ORF">COHA_008360</name>
</gene>
<evidence type="ECO:0000256" key="1">
    <source>
        <dbReference type="ARBA" id="ARBA00004123"/>
    </source>
</evidence>